<feature type="transmembrane region" description="Helical" evidence="1">
    <location>
        <begin position="20"/>
        <end position="37"/>
    </location>
</feature>
<feature type="transmembrane region" description="Helical" evidence="1">
    <location>
        <begin position="186"/>
        <end position="206"/>
    </location>
</feature>
<proteinExistence type="predicted"/>
<feature type="transmembrane region" description="Helical" evidence="1">
    <location>
        <begin position="271"/>
        <end position="291"/>
    </location>
</feature>
<comment type="caution">
    <text evidence="2">The sequence shown here is derived from an EMBL/GenBank/DDBJ whole genome shotgun (WGS) entry which is preliminary data.</text>
</comment>
<dbReference type="PANTHER" id="PTHR22911">
    <property type="entry name" value="ACYL-MALONYL CONDENSING ENZYME-RELATED"/>
    <property type="match status" value="1"/>
</dbReference>
<keyword evidence="1" id="KW-1133">Transmembrane helix</keyword>
<feature type="transmembrane region" description="Helical" evidence="1">
    <location>
        <begin position="136"/>
        <end position="154"/>
    </location>
</feature>
<reference evidence="2" key="1">
    <citation type="journal article" date="2015" name="Nature">
        <title>Complex archaea that bridge the gap between prokaryotes and eukaryotes.</title>
        <authorList>
            <person name="Spang A."/>
            <person name="Saw J.H."/>
            <person name="Jorgensen S.L."/>
            <person name="Zaremba-Niedzwiedzka K."/>
            <person name="Martijn J."/>
            <person name="Lind A.E."/>
            <person name="van Eijk R."/>
            <person name="Schleper C."/>
            <person name="Guy L."/>
            <person name="Ettema T.J."/>
        </authorList>
    </citation>
    <scope>NUCLEOTIDE SEQUENCE</scope>
</reference>
<dbReference type="GO" id="GO:0016020">
    <property type="term" value="C:membrane"/>
    <property type="evidence" value="ECO:0007669"/>
    <property type="project" value="TreeGrafter"/>
</dbReference>
<dbReference type="EMBL" id="LAZR01000058">
    <property type="protein sequence ID" value="KKN97449.1"/>
    <property type="molecule type" value="Genomic_DNA"/>
</dbReference>
<feature type="transmembrane region" description="Helical" evidence="1">
    <location>
        <begin position="107"/>
        <end position="124"/>
    </location>
</feature>
<accession>A0A0F9V0D9</accession>
<organism evidence="2">
    <name type="scientific">marine sediment metagenome</name>
    <dbReference type="NCBI Taxonomy" id="412755"/>
    <lineage>
        <taxon>unclassified sequences</taxon>
        <taxon>metagenomes</taxon>
        <taxon>ecological metagenomes</taxon>
    </lineage>
</organism>
<keyword evidence="1" id="KW-0472">Membrane</keyword>
<gene>
    <name evidence="2" type="ORF">LCGC14_0158680</name>
</gene>
<evidence type="ECO:0008006" key="3">
    <source>
        <dbReference type="Google" id="ProtNLM"/>
    </source>
</evidence>
<keyword evidence="1" id="KW-0812">Transmembrane</keyword>
<feature type="transmembrane region" description="Helical" evidence="1">
    <location>
        <begin position="43"/>
        <end position="65"/>
    </location>
</feature>
<evidence type="ECO:0000256" key="1">
    <source>
        <dbReference type="SAM" id="Phobius"/>
    </source>
</evidence>
<feature type="transmembrane region" description="Helical" evidence="1">
    <location>
        <begin position="218"/>
        <end position="240"/>
    </location>
</feature>
<sequence length="309" mass="32784">MSVPPQASESSLSSSYAQGVALVGFGGFVLSFDIPLIRLSESAFWTVLLVRGALTCLAAVLIWRIDHLLFPSSRKLIAGRVGLIVTGIYSLAAASFVFSIFHTSAGNVVFILAFNPMFSALLSWRMVGERPSTATLLAIPATLFGVLLIIGAGFETGNWMGDLAALATAFLVALAITLARRSRTDMRYAAALGAFLPALLATPFVAAEGIQYEAIGWLVLNGAMIVPIALICLALGPMFVPAPIVSMAYLVETVLAPVWVWMVFAERPTDLALAGGIVVVGTLVVHSLAELGRARRSRRRSIAVASRHV</sequence>
<feature type="transmembrane region" description="Helical" evidence="1">
    <location>
        <begin position="77"/>
        <end position="101"/>
    </location>
</feature>
<feature type="transmembrane region" description="Helical" evidence="1">
    <location>
        <begin position="160"/>
        <end position="179"/>
    </location>
</feature>
<name>A0A0F9V0D9_9ZZZZ</name>
<evidence type="ECO:0000313" key="2">
    <source>
        <dbReference type="EMBL" id="KKN97449.1"/>
    </source>
</evidence>
<dbReference type="SUPFAM" id="SSF103481">
    <property type="entry name" value="Multidrug resistance efflux transporter EmrE"/>
    <property type="match status" value="1"/>
</dbReference>
<dbReference type="AlphaFoldDB" id="A0A0F9V0D9"/>
<feature type="transmembrane region" description="Helical" evidence="1">
    <location>
        <begin position="247"/>
        <end position="265"/>
    </location>
</feature>
<protein>
    <recommendedName>
        <fullName evidence="3">EamA domain-containing protein</fullName>
    </recommendedName>
</protein>
<dbReference type="InterPro" id="IPR037185">
    <property type="entry name" value="EmrE-like"/>
</dbReference>